<evidence type="ECO:0000313" key="7">
    <source>
        <dbReference type="EMBL" id="QBA64232.1"/>
    </source>
</evidence>
<keyword evidence="4 5" id="KW-0472">Membrane</keyword>
<dbReference type="GO" id="GO:0008610">
    <property type="term" value="P:lipid biosynthetic process"/>
    <property type="evidence" value="ECO:0007669"/>
    <property type="project" value="InterPro"/>
</dbReference>
<evidence type="ECO:0000256" key="1">
    <source>
        <dbReference type="ARBA" id="ARBA00004370"/>
    </source>
</evidence>
<dbReference type="InterPro" id="IPR050307">
    <property type="entry name" value="Sterol_Desaturase_Related"/>
</dbReference>
<sequence>MEVIQPSVEIWILVSLLFVLRYLILAGIPFLIFYVMPGKGWKRAKIQAHPPKAQKIGKEIFYSLITLFIYGAGIWFGTAWVQNGMTMHYDKISDYGLSYAILSFILMIFLHDTYFYWTHRLIHHKSLFRYIHKVHHQFTNPTPWAAFSFHPFEAFLSMGVIPVIIFCLPWHQYTLIAFISFMTLYDVYIHLGYDPKGLRIGTWQITPTDHNHHHQNARVNYGLYFTFWDQLMGTYMKYKKRSMSKGVTASRG</sequence>
<dbReference type="Proteomes" id="UP000290889">
    <property type="component" value="Chromosome"/>
</dbReference>
<comment type="subcellular location">
    <subcellularLocation>
        <location evidence="1">Membrane</location>
    </subcellularLocation>
</comment>
<evidence type="ECO:0000256" key="4">
    <source>
        <dbReference type="ARBA" id="ARBA00023136"/>
    </source>
</evidence>
<keyword evidence="2 5" id="KW-0812">Transmembrane</keyword>
<evidence type="ECO:0000256" key="5">
    <source>
        <dbReference type="SAM" id="Phobius"/>
    </source>
</evidence>
<keyword evidence="3 5" id="KW-1133">Transmembrane helix</keyword>
<dbReference type="PANTHER" id="PTHR11863">
    <property type="entry name" value="STEROL DESATURASE"/>
    <property type="match status" value="1"/>
</dbReference>
<keyword evidence="8" id="KW-1185">Reference proteome</keyword>
<feature type="transmembrane region" description="Helical" evidence="5">
    <location>
        <begin position="60"/>
        <end position="77"/>
    </location>
</feature>
<dbReference type="GO" id="GO:0005506">
    <property type="term" value="F:iron ion binding"/>
    <property type="evidence" value="ECO:0007669"/>
    <property type="project" value="InterPro"/>
</dbReference>
<dbReference type="EMBL" id="CP035544">
    <property type="protein sequence ID" value="QBA64232.1"/>
    <property type="molecule type" value="Genomic_DNA"/>
</dbReference>
<accession>A0A411E976</accession>
<feature type="domain" description="Fatty acid hydroxylase" evidence="6">
    <location>
        <begin position="104"/>
        <end position="234"/>
    </location>
</feature>
<dbReference type="RefSeq" id="WP_129604083.1">
    <property type="nucleotide sequence ID" value="NZ_CP035544.1"/>
</dbReference>
<feature type="transmembrane region" description="Helical" evidence="5">
    <location>
        <begin position="170"/>
        <end position="189"/>
    </location>
</feature>
<reference evidence="7 8" key="1">
    <citation type="submission" date="2019-01" db="EMBL/GenBank/DDBJ databases">
        <title>Muriicola soli sp. nov., isolated from soil.</title>
        <authorList>
            <person name="Kang H.J."/>
            <person name="Kim S.B."/>
        </authorList>
    </citation>
    <scope>NUCLEOTIDE SEQUENCE [LARGE SCALE GENOMIC DNA]</scope>
    <source>
        <strain evidence="7 8">MMS17-SY002</strain>
    </source>
</reference>
<evidence type="ECO:0000256" key="3">
    <source>
        <dbReference type="ARBA" id="ARBA00022989"/>
    </source>
</evidence>
<protein>
    <submittedName>
        <fullName evidence="7">Sterol desaturase family protein</fullName>
    </submittedName>
</protein>
<evidence type="ECO:0000259" key="6">
    <source>
        <dbReference type="Pfam" id="PF04116"/>
    </source>
</evidence>
<dbReference type="AlphaFoldDB" id="A0A411E976"/>
<proteinExistence type="predicted"/>
<name>A0A411E976_9FLAO</name>
<feature type="transmembrane region" description="Helical" evidence="5">
    <location>
        <begin position="12"/>
        <end position="35"/>
    </location>
</feature>
<feature type="transmembrane region" description="Helical" evidence="5">
    <location>
        <begin position="97"/>
        <end position="117"/>
    </location>
</feature>
<dbReference type="OrthoDB" id="9770329at2"/>
<dbReference type="KEGG" id="mur:EQY75_06655"/>
<dbReference type="Pfam" id="PF04116">
    <property type="entry name" value="FA_hydroxylase"/>
    <property type="match status" value="1"/>
</dbReference>
<gene>
    <name evidence="7" type="ORF">EQY75_06655</name>
</gene>
<evidence type="ECO:0000313" key="8">
    <source>
        <dbReference type="Proteomes" id="UP000290889"/>
    </source>
</evidence>
<evidence type="ECO:0000256" key="2">
    <source>
        <dbReference type="ARBA" id="ARBA00022692"/>
    </source>
</evidence>
<dbReference type="InterPro" id="IPR006694">
    <property type="entry name" value="Fatty_acid_hydroxylase"/>
</dbReference>
<organism evidence="7 8">
    <name type="scientific">Muriicola soli</name>
    <dbReference type="NCBI Taxonomy" id="2507538"/>
    <lineage>
        <taxon>Bacteria</taxon>
        <taxon>Pseudomonadati</taxon>
        <taxon>Bacteroidota</taxon>
        <taxon>Flavobacteriia</taxon>
        <taxon>Flavobacteriales</taxon>
        <taxon>Flavobacteriaceae</taxon>
        <taxon>Muriicola</taxon>
    </lineage>
</organism>
<dbReference type="GO" id="GO:0016020">
    <property type="term" value="C:membrane"/>
    <property type="evidence" value="ECO:0007669"/>
    <property type="project" value="UniProtKB-SubCell"/>
</dbReference>
<dbReference type="GO" id="GO:0016491">
    <property type="term" value="F:oxidoreductase activity"/>
    <property type="evidence" value="ECO:0007669"/>
    <property type="project" value="InterPro"/>
</dbReference>